<sequence>MGYMYEQSNLESERLILTQVQHSHVDDLFEVYSDSEAAIYVPREVHKTKEETHSLLENMLVTIREGKALIWSIMLNDKQKVIGTCGIWLMPHNSASIGAVISPVYWGKGFIVEALEKLIEVGFQELSLNRIEGRCDVKNVASERVMQKLKMSYEGTLRQSVKINNTYSDSKIYSLLKQEYDYLEK</sequence>
<dbReference type="PANTHER" id="PTHR43792">
    <property type="entry name" value="GNAT FAMILY, PUTATIVE (AFU_ORTHOLOGUE AFUA_3G00765)-RELATED-RELATED"/>
    <property type="match status" value="1"/>
</dbReference>
<name>A0A1J9URD5_9BACI</name>
<evidence type="ECO:0000313" key="5">
    <source>
        <dbReference type="Proteomes" id="UP001309448"/>
    </source>
</evidence>
<dbReference type="EMBL" id="JARMDB010000029">
    <property type="protein sequence ID" value="MED1568808.1"/>
    <property type="molecule type" value="Genomic_DNA"/>
</dbReference>
<dbReference type="Gene3D" id="3.40.630.30">
    <property type="match status" value="1"/>
</dbReference>
<keyword evidence="5" id="KW-1185">Reference proteome</keyword>
<organism evidence="3 4">
    <name type="scientific">Bacillus paramycoides</name>
    <dbReference type="NCBI Taxonomy" id="2026194"/>
    <lineage>
        <taxon>Bacteria</taxon>
        <taxon>Bacillati</taxon>
        <taxon>Bacillota</taxon>
        <taxon>Bacilli</taxon>
        <taxon>Bacillales</taxon>
        <taxon>Bacillaceae</taxon>
        <taxon>Bacillus</taxon>
        <taxon>Bacillus cereus group</taxon>
    </lineage>
</organism>
<dbReference type="RefSeq" id="WP_048374363.1">
    <property type="nucleotide sequence ID" value="NZ_CBCSHB010000005.1"/>
</dbReference>
<keyword evidence="3" id="KW-0808">Transferase</keyword>
<reference evidence="2 5" key="2">
    <citation type="submission" date="2023-03" db="EMBL/GenBank/DDBJ databases">
        <title>Bacillus Genome Sequencing.</title>
        <authorList>
            <person name="Dunlap C."/>
        </authorList>
    </citation>
    <scope>NUCLEOTIDE SEQUENCE [LARGE SCALE GENOMIC DNA]</scope>
    <source>
        <strain evidence="2 5">B-615</strain>
    </source>
</reference>
<dbReference type="AlphaFoldDB" id="A0A1J9URD5"/>
<dbReference type="Proteomes" id="UP001309448">
    <property type="component" value="Unassembled WGS sequence"/>
</dbReference>
<evidence type="ECO:0000313" key="2">
    <source>
        <dbReference type="EMBL" id="MED1568808.1"/>
    </source>
</evidence>
<protein>
    <submittedName>
        <fullName evidence="3">GCN5 family acetyltransferase</fullName>
    </submittedName>
    <submittedName>
        <fullName evidence="2">GNAT family protein</fullName>
    </submittedName>
</protein>
<dbReference type="InterPro" id="IPR051531">
    <property type="entry name" value="N-acetyltransferase"/>
</dbReference>
<dbReference type="GO" id="GO:0008999">
    <property type="term" value="F:protein-N-terminal-alanine acetyltransferase activity"/>
    <property type="evidence" value="ECO:0007669"/>
    <property type="project" value="TreeGrafter"/>
</dbReference>
<dbReference type="PROSITE" id="PS51186">
    <property type="entry name" value="GNAT"/>
    <property type="match status" value="1"/>
</dbReference>
<dbReference type="Pfam" id="PF13302">
    <property type="entry name" value="Acetyltransf_3"/>
    <property type="match status" value="1"/>
</dbReference>
<evidence type="ECO:0000313" key="4">
    <source>
        <dbReference type="Proteomes" id="UP000182788"/>
    </source>
</evidence>
<accession>A0A1J9URD5</accession>
<feature type="domain" description="N-acetyltransferase" evidence="1">
    <location>
        <begin position="15"/>
        <end position="179"/>
    </location>
</feature>
<proteinExistence type="predicted"/>
<dbReference type="SUPFAM" id="SSF55729">
    <property type="entry name" value="Acyl-CoA N-acyltransferases (Nat)"/>
    <property type="match status" value="1"/>
</dbReference>
<dbReference type="EMBL" id="MAOI01000041">
    <property type="protein sequence ID" value="OJD81366.1"/>
    <property type="molecule type" value="Genomic_DNA"/>
</dbReference>
<dbReference type="GO" id="GO:0005737">
    <property type="term" value="C:cytoplasm"/>
    <property type="evidence" value="ECO:0007669"/>
    <property type="project" value="TreeGrafter"/>
</dbReference>
<dbReference type="Proteomes" id="UP000182788">
    <property type="component" value="Unassembled WGS sequence"/>
</dbReference>
<dbReference type="PANTHER" id="PTHR43792:SF9">
    <property type="entry name" value="RIBOSOMAL-PROTEIN-ALANINE ACETYLTRANSFERASE"/>
    <property type="match status" value="1"/>
</dbReference>
<comment type="caution">
    <text evidence="3">The sequence shown here is derived from an EMBL/GenBank/DDBJ whole genome shotgun (WGS) entry which is preliminary data.</text>
</comment>
<dbReference type="InterPro" id="IPR000182">
    <property type="entry name" value="GNAT_dom"/>
</dbReference>
<dbReference type="InterPro" id="IPR016181">
    <property type="entry name" value="Acyl_CoA_acyltransferase"/>
</dbReference>
<evidence type="ECO:0000313" key="3">
    <source>
        <dbReference type="EMBL" id="OJD81366.1"/>
    </source>
</evidence>
<dbReference type="GeneID" id="87591243"/>
<reference evidence="3 4" key="1">
    <citation type="submission" date="2016-06" db="EMBL/GenBank/DDBJ databases">
        <title>First insights into the genetic diversity and population structure of in the Bacillus cereus group bacteria from diverse marine environments.</title>
        <authorList>
            <person name="Liu Y."/>
            <person name="Lai Q."/>
            <person name="Shao Z."/>
        </authorList>
    </citation>
    <scope>NUCLEOTIDE SEQUENCE [LARGE SCALE GENOMIC DNA]</scope>
    <source>
        <strain evidence="3 4">NH24A2</strain>
    </source>
</reference>
<evidence type="ECO:0000259" key="1">
    <source>
        <dbReference type="PROSITE" id="PS51186"/>
    </source>
</evidence>
<gene>
    <name evidence="3" type="ORF">BAU28_26480</name>
    <name evidence="2" type="ORF">P4U88_23665</name>
</gene>